<proteinExistence type="predicted"/>
<accession>A0A8U0S842</accession>
<keyword evidence="1" id="KW-1185">Reference proteome</keyword>
<dbReference type="RefSeq" id="XP_044938168.1">
    <property type="nucleotide sequence ID" value="XM_045082233.1"/>
</dbReference>
<dbReference type="Proteomes" id="UP000000715">
    <property type="component" value="Unplaced"/>
</dbReference>
<gene>
    <name evidence="2" type="primary">H1-1</name>
</gene>
<dbReference type="GeneID" id="106003375"/>
<evidence type="ECO:0000313" key="2">
    <source>
        <dbReference type="RefSeq" id="XP_044938168.1"/>
    </source>
</evidence>
<sequence>MVPGWAVIHTFSSTRPQLEAVGLTAEPCGIWDNSVLSGLLWTWAPLRSAPGVTTETECLATTSANAARQLMSLGMMVTSFGVDGAEENAYKFSTAVHLAVCPGPVAISSHRALSLSTWGILTTEETVKEAGMTVPRALLHVVRRLCGHDDVYIPRVRNHWVKPLPFPKWLYHFSLL</sequence>
<dbReference type="AlphaFoldDB" id="A0A8U0S842"/>
<evidence type="ECO:0000313" key="1">
    <source>
        <dbReference type="Proteomes" id="UP000000715"/>
    </source>
</evidence>
<organism evidence="1 2">
    <name type="scientific">Mustela putorius furo</name>
    <name type="common">European domestic ferret</name>
    <name type="synonym">Mustela furo</name>
    <dbReference type="NCBI Taxonomy" id="9669"/>
    <lineage>
        <taxon>Eukaryota</taxon>
        <taxon>Metazoa</taxon>
        <taxon>Chordata</taxon>
        <taxon>Craniata</taxon>
        <taxon>Vertebrata</taxon>
        <taxon>Euteleostomi</taxon>
        <taxon>Mammalia</taxon>
        <taxon>Eutheria</taxon>
        <taxon>Laurasiatheria</taxon>
        <taxon>Carnivora</taxon>
        <taxon>Caniformia</taxon>
        <taxon>Musteloidea</taxon>
        <taxon>Mustelidae</taxon>
        <taxon>Mustelinae</taxon>
        <taxon>Mustela</taxon>
    </lineage>
</organism>
<protein>
    <submittedName>
        <fullName evidence="2">Histone H1.1 isoform X2</fullName>
    </submittedName>
</protein>
<reference evidence="2" key="1">
    <citation type="submission" date="2025-08" db="UniProtKB">
        <authorList>
            <consortium name="RefSeq"/>
        </authorList>
    </citation>
    <scope>IDENTIFICATION</scope>
    <source>
        <tissue evidence="2">Brain</tissue>
    </source>
</reference>
<dbReference type="CTD" id="3024"/>
<name>A0A8U0S842_MUSPF</name>